<dbReference type="KEGG" id="psyt:DSAG12_03071"/>
<dbReference type="RefSeq" id="WP_147664142.1">
    <property type="nucleotide sequence ID" value="NZ_CP042905.2"/>
</dbReference>
<dbReference type="GeneID" id="41331043"/>
<dbReference type="AlphaFoldDB" id="A0A5B9DD40"/>
<reference evidence="1 2" key="2">
    <citation type="journal article" date="2024" name="Int. J. Syst. Evol. Microbiol.">
        <title>Promethearchaeum syntrophicum gen. nov., sp. nov., an anaerobic, obligately syntrophic archaeon, the first isolate of the lineage 'Asgard' archaea, and proposal of the new archaeal phylum Promethearchaeota phyl. nov. and kingdom Promethearchaeati regn. nov.</title>
        <authorList>
            <person name="Imachi H."/>
            <person name="Nobu M.K."/>
            <person name="Kato S."/>
            <person name="Takaki Y."/>
            <person name="Miyazaki M."/>
            <person name="Miyata M."/>
            <person name="Ogawara M."/>
            <person name="Saito Y."/>
            <person name="Sakai S."/>
            <person name="Tahara Y.O."/>
            <person name="Takano Y."/>
            <person name="Tasumi E."/>
            <person name="Uematsu K."/>
            <person name="Yoshimura T."/>
            <person name="Itoh T."/>
            <person name="Ohkuma M."/>
            <person name="Takai K."/>
        </authorList>
    </citation>
    <scope>NUCLEOTIDE SEQUENCE [LARGE SCALE GENOMIC DNA]</scope>
    <source>
        <strain evidence="1 2">MK-D1</strain>
    </source>
</reference>
<accession>A0A5B9DD40</accession>
<sequence>MEQKKSKISQLSIREKRVLIALEEKPLATYDELASMTDLSKSVVFGIVKKLEGPPNSIPYFQVKSLPHLYNLGLQRVDVIVKADSEKKLQIIKKLGDEHPYIVFYNRTYGDVNGMLIQLTNPIGSDNLIRTLFQKMKNFGQIDDFKILQYSVPSVYSTIKIDAWDSEYLSWNFSWEDWFEKNNRTAPITSNHSIKQLEIPGSAKNWIKKQDIAIIGELSWNARRKNSDMIAKLKTRGWEISDPTFSRRLKLVKEECIETHRAIINPINFDILNTFLIWGYGEEKELQKIKTLMELNPIPFLSTLKIDGYKLYWYLHLPTSQMSDLLFYLRPKLQELHINYIDSPRTQTYLLNADAWDEKTQNWIIDEDFYINQVLGSLKSDLKNN</sequence>
<evidence type="ECO:0000313" key="2">
    <source>
        <dbReference type="Proteomes" id="UP000321408"/>
    </source>
</evidence>
<dbReference type="InterPro" id="IPR036390">
    <property type="entry name" value="WH_DNA-bd_sf"/>
</dbReference>
<keyword evidence="2" id="KW-1185">Reference proteome</keyword>
<dbReference type="EMBL" id="CP042905">
    <property type="protein sequence ID" value="QEE17239.1"/>
    <property type="molecule type" value="Genomic_DNA"/>
</dbReference>
<name>A0A5B9DD40_9ARCH</name>
<protein>
    <submittedName>
        <fullName evidence="1">MarR family transcriptional regulator</fullName>
    </submittedName>
</protein>
<dbReference type="SUPFAM" id="SSF46785">
    <property type="entry name" value="Winged helix' DNA-binding domain"/>
    <property type="match status" value="1"/>
</dbReference>
<gene>
    <name evidence="1" type="ORF">DSAG12_03071</name>
</gene>
<proteinExistence type="predicted"/>
<dbReference type="Proteomes" id="UP000321408">
    <property type="component" value="Chromosome"/>
</dbReference>
<reference evidence="1 2" key="1">
    <citation type="journal article" date="2020" name="Nature">
        <title>Isolation of an archaeon at the prokaryote-eukaryote interface.</title>
        <authorList>
            <person name="Imachi H."/>
            <person name="Nobu M.K."/>
            <person name="Nakahara N."/>
            <person name="Morono Y."/>
            <person name="Ogawara M."/>
            <person name="Takaki Y."/>
            <person name="Takano Y."/>
            <person name="Uematsu K."/>
            <person name="Ikuta T."/>
            <person name="Ito M."/>
            <person name="Matsui Y."/>
            <person name="Miyazaki M."/>
            <person name="Murata K."/>
            <person name="Saito Y."/>
            <person name="Sakai S."/>
            <person name="Song C."/>
            <person name="Tasumi E."/>
            <person name="Yamanaka Y."/>
            <person name="Yamaguchi T."/>
            <person name="Kamagata Y."/>
            <person name="Tamaki H."/>
            <person name="Takai K."/>
        </authorList>
    </citation>
    <scope>NUCLEOTIDE SEQUENCE [LARGE SCALE GENOMIC DNA]</scope>
    <source>
        <strain evidence="1 2">MK-D1</strain>
    </source>
</reference>
<evidence type="ECO:0000313" key="1">
    <source>
        <dbReference type="EMBL" id="QEE17239.1"/>
    </source>
</evidence>
<organism evidence="1 2">
    <name type="scientific">Promethearchaeum syntrophicum</name>
    <dbReference type="NCBI Taxonomy" id="2594042"/>
    <lineage>
        <taxon>Archaea</taxon>
        <taxon>Promethearchaeati</taxon>
        <taxon>Promethearchaeota</taxon>
        <taxon>Promethearchaeia</taxon>
        <taxon>Promethearchaeales</taxon>
        <taxon>Promethearchaeaceae</taxon>
        <taxon>Promethearchaeum</taxon>
    </lineage>
</organism>